<dbReference type="PANTHER" id="PTHR42913:SF3">
    <property type="entry name" value="64 KDA MITOCHONDRIAL NADH DEHYDROGENASE (EUROFUNG)"/>
    <property type="match status" value="1"/>
</dbReference>
<evidence type="ECO:0000256" key="4">
    <source>
        <dbReference type="ARBA" id="ARBA00022827"/>
    </source>
</evidence>
<dbReference type="EMBL" id="CP046172">
    <property type="protein sequence ID" value="QIS12216.1"/>
    <property type="molecule type" value="Genomic_DNA"/>
</dbReference>
<name>A0A6G9YGN7_9NOCA</name>
<keyword evidence="4" id="KW-0274">FAD</keyword>
<dbReference type="Pfam" id="PF07992">
    <property type="entry name" value="Pyr_redox_2"/>
    <property type="match status" value="1"/>
</dbReference>
<keyword evidence="6" id="KW-0472">Membrane</keyword>
<feature type="transmembrane region" description="Helical" evidence="6">
    <location>
        <begin position="26"/>
        <end position="45"/>
    </location>
</feature>
<dbReference type="Gene3D" id="3.50.50.100">
    <property type="match status" value="1"/>
</dbReference>
<evidence type="ECO:0000256" key="6">
    <source>
        <dbReference type="SAM" id="Phobius"/>
    </source>
</evidence>
<keyword evidence="9" id="KW-1185">Reference proteome</keyword>
<dbReference type="KEGG" id="nah:F5544_21765"/>
<dbReference type="Proteomes" id="UP000503540">
    <property type="component" value="Chromosome"/>
</dbReference>
<evidence type="ECO:0000256" key="2">
    <source>
        <dbReference type="ARBA" id="ARBA00005272"/>
    </source>
</evidence>
<comment type="similarity">
    <text evidence="2">Belongs to the NADH dehydrogenase family.</text>
</comment>
<dbReference type="GO" id="GO:0019646">
    <property type="term" value="P:aerobic electron transport chain"/>
    <property type="evidence" value="ECO:0007669"/>
    <property type="project" value="TreeGrafter"/>
</dbReference>
<evidence type="ECO:0000259" key="7">
    <source>
        <dbReference type="Pfam" id="PF07992"/>
    </source>
</evidence>
<evidence type="ECO:0000256" key="3">
    <source>
        <dbReference type="ARBA" id="ARBA00022630"/>
    </source>
</evidence>
<evidence type="ECO:0000313" key="8">
    <source>
        <dbReference type="EMBL" id="QIS12216.1"/>
    </source>
</evidence>
<organism evidence="8 9">
    <name type="scientific">Nocardia arthritidis</name>
    <dbReference type="NCBI Taxonomy" id="228602"/>
    <lineage>
        <taxon>Bacteria</taxon>
        <taxon>Bacillati</taxon>
        <taxon>Actinomycetota</taxon>
        <taxon>Actinomycetes</taxon>
        <taxon>Mycobacteriales</taxon>
        <taxon>Nocardiaceae</taxon>
        <taxon>Nocardia</taxon>
    </lineage>
</organism>
<gene>
    <name evidence="8" type="ORF">F5544_21765</name>
</gene>
<keyword evidence="3" id="KW-0285">Flavoprotein</keyword>
<keyword evidence="5" id="KW-0560">Oxidoreductase</keyword>
<reference evidence="8 9" key="1">
    <citation type="journal article" date="2019" name="ACS Chem. Biol.">
        <title>Identification and Mobilization of a Cryptic Antibiotic Biosynthesis Gene Locus from a Human-Pathogenic Nocardia Isolate.</title>
        <authorList>
            <person name="Herisse M."/>
            <person name="Ishida K."/>
            <person name="Porter J.L."/>
            <person name="Howden B."/>
            <person name="Hertweck C."/>
            <person name="Stinear T.P."/>
            <person name="Pidot S.J."/>
        </authorList>
    </citation>
    <scope>NUCLEOTIDE SEQUENCE [LARGE SCALE GENOMIC DNA]</scope>
    <source>
        <strain evidence="8 9">AUSMDU00012717</strain>
    </source>
</reference>
<evidence type="ECO:0000256" key="5">
    <source>
        <dbReference type="ARBA" id="ARBA00023002"/>
    </source>
</evidence>
<accession>A0A6G9YGN7</accession>
<comment type="cofactor">
    <cofactor evidence="1">
        <name>FAD</name>
        <dbReference type="ChEBI" id="CHEBI:57692"/>
    </cofactor>
</comment>
<dbReference type="InterPro" id="IPR023753">
    <property type="entry name" value="FAD/NAD-binding_dom"/>
</dbReference>
<dbReference type="PRINTS" id="PR00368">
    <property type="entry name" value="FADPNR"/>
</dbReference>
<dbReference type="GO" id="GO:0003955">
    <property type="term" value="F:NAD(P)H dehydrogenase (quinone) activity"/>
    <property type="evidence" value="ECO:0007669"/>
    <property type="project" value="TreeGrafter"/>
</dbReference>
<evidence type="ECO:0000256" key="1">
    <source>
        <dbReference type="ARBA" id="ARBA00001974"/>
    </source>
</evidence>
<feature type="domain" description="FAD/NAD(P)-binding" evidence="7">
    <location>
        <begin position="31"/>
        <end position="310"/>
    </location>
</feature>
<dbReference type="AlphaFoldDB" id="A0A6G9YGN7"/>
<keyword evidence="6" id="KW-0812">Transmembrane</keyword>
<evidence type="ECO:0000313" key="9">
    <source>
        <dbReference type="Proteomes" id="UP000503540"/>
    </source>
</evidence>
<sequence>MTQRRGVTVAAFPVSMRYRLRTNREVVAVTHVVVVGAGYAGVMAANRIAAKGNSDIHVTVVNARPEFVERIRLHEHATGGAVAWRPLSELLHPSVRLRVATAETIGARSVRLDDGAVIDFDYLLYAVGSMAAPGPVGCEHAWSIADFDTAEALRAELRRLPAGARVVVVGGGLTGIESSAEIAYRYPALTVELVSDTVAGWLPEASRANIARRLADIGVVLRTGLRVNGIRANEVVTDAGPLFSDCTVWAGSFAVPDLARRSGLPVAADGRLRTDETLVCVDHPRIVGIGDAVAPPRDVGDHLRMSCQAAIPLGAHGADTVLALIRGAEPAPISIGMGGQGISLGRRDGFIQVSRLDDTPVRIAFSGRAAAVLKERVCRYTLFELRHPRLHRWLRGPAVAADAVGAPV</sequence>
<dbReference type="InterPro" id="IPR036188">
    <property type="entry name" value="FAD/NAD-bd_sf"/>
</dbReference>
<dbReference type="InterPro" id="IPR051169">
    <property type="entry name" value="NADH-Q_oxidoreductase"/>
</dbReference>
<keyword evidence="6" id="KW-1133">Transmembrane helix</keyword>
<protein>
    <submittedName>
        <fullName evidence="8">Pyridine nucleotide-disulfide oxidoreductase</fullName>
    </submittedName>
</protein>
<proteinExistence type="inferred from homology"/>
<dbReference type="SUPFAM" id="SSF51905">
    <property type="entry name" value="FAD/NAD(P)-binding domain"/>
    <property type="match status" value="1"/>
</dbReference>
<dbReference type="PANTHER" id="PTHR42913">
    <property type="entry name" value="APOPTOSIS-INDUCING FACTOR 1"/>
    <property type="match status" value="1"/>
</dbReference>